<proteinExistence type="predicted"/>
<organism evidence="1 2">
    <name type="scientific">Spiromyces aspiralis</name>
    <dbReference type="NCBI Taxonomy" id="68401"/>
    <lineage>
        <taxon>Eukaryota</taxon>
        <taxon>Fungi</taxon>
        <taxon>Fungi incertae sedis</taxon>
        <taxon>Zoopagomycota</taxon>
        <taxon>Kickxellomycotina</taxon>
        <taxon>Kickxellomycetes</taxon>
        <taxon>Kickxellales</taxon>
        <taxon>Kickxellaceae</taxon>
        <taxon>Spiromyces</taxon>
    </lineage>
</organism>
<dbReference type="EMBL" id="JAMZIH010008977">
    <property type="protein sequence ID" value="KAJ1670985.1"/>
    <property type="molecule type" value="Genomic_DNA"/>
</dbReference>
<reference evidence="1" key="1">
    <citation type="submission" date="2022-06" db="EMBL/GenBank/DDBJ databases">
        <title>Phylogenomic reconstructions and comparative analyses of Kickxellomycotina fungi.</title>
        <authorList>
            <person name="Reynolds N.K."/>
            <person name="Stajich J.E."/>
            <person name="Barry K."/>
            <person name="Grigoriev I.V."/>
            <person name="Crous P."/>
            <person name="Smith M.E."/>
        </authorList>
    </citation>
    <scope>NUCLEOTIDE SEQUENCE</scope>
    <source>
        <strain evidence="1">RSA 2271</strain>
    </source>
</reference>
<protein>
    <submittedName>
        <fullName evidence="1">Uncharacterized protein</fullName>
    </submittedName>
</protein>
<gene>
    <name evidence="1" type="ORF">EV182_007884</name>
</gene>
<keyword evidence="2" id="KW-1185">Reference proteome</keyword>
<feature type="non-terminal residue" evidence="1">
    <location>
        <position position="1"/>
    </location>
</feature>
<evidence type="ECO:0000313" key="1">
    <source>
        <dbReference type="EMBL" id="KAJ1670985.1"/>
    </source>
</evidence>
<name>A0ACC1H733_9FUNG</name>
<dbReference type="Proteomes" id="UP001145114">
    <property type="component" value="Unassembled WGS sequence"/>
</dbReference>
<evidence type="ECO:0000313" key="2">
    <source>
        <dbReference type="Proteomes" id="UP001145114"/>
    </source>
</evidence>
<sequence>AASSLAPTILLEGARGLPSSTIAPLRDALVAQGRRVCLYDRPGYGYSPQGLVPTDPVAVVEVFTQLLEIQGEVSPFDVVAHNDGLDYARLFYATHPTWVNNILPINTASAGTELPSVARARWRYFTAPLGSQRFTPLAFNSHPNAFFMRDMNLFQAQYFELNQQRNTTVSDNNLDNMMLDAVVVDYTVWENPDALAAKVVDALNR</sequence>
<comment type="caution">
    <text evidence="1">The sequence shown here is derived from an EMBL/GenBank/DDBJ whole genome shotgun (WGS) entry which is preliminary data.</text>
</comment>
<accession>A0ACC1H733</accession>